<keyword evidence="2 4" id="KW-0689">Ribosomal protein</keyword>
<dbReference type="GO" id="GO:1990904">
    <property type="term" value="C:ribonucleoprotein complex"/>
    <property type="evidence" value="ECO:0007669"/>
    <property type="project" value="UniProtKB-KW"/>
</dbReference>
<dbReference type="Gene3D" id="1.10.10.1410">
    <property type="match status" value="1"/>
</dbReference>
<dbReference type="AlphaFoldDB" id="A0A147JUD6"/>
<dbReference type="HAMAP" id="MF_01478">
    <property type="entry name" value="Ribosomal_L12_arch"/>
    <property type="match status" value="1"/>
</dbReference>
<dbReference type="Proteomes" id="UP000074294">
    <property type="component" value="Unassembled WGS sequence"/>
</dbReference>
<evidence type="ECO:0000256" key="5">
    <source>
        <dbReference type="SAM" id="MobiDB-lite"/>
    </source>
</evidence>
<reference evidence="6 7" key="1">
    <citation type="journal article" date="2016" name="Nat. Microbiol.">
        <title>Genomic inference of the metabolism of cosmopolitan subsurface Archaea, Hadesarchaea.</title>
        <authorList>
            <person name="Baker B.J."/>
            <person name="Saw J.H."/>
            <person name="Lind A.E."/>
            <person name="Lazar C.S."/>
            <person name="Hinrichs K.-U."/>
            <person name="Teske A.P."/>
            <person name="Ettema T.J."/>
        </authorList>
    </citation>
    <scope>NUCLEOTIDE SEQUENCE [LARGE SCALE GENOMIC DNA]</scope>
</reference>
<dbReference type="InterPro" id="IPR038716">
    <property type="entry name" value="P1/P2_N_sf"/>
</dbReference>
<evidence type="ECO:0000256" key="2">
    <source>
        <dbReference type="ARBA" id="ARBA00022980"/>
    </source>
</evidence>
<protein>
    <recommendedName>
        <fullName evidence="4">Large ribosomal subunit protein P1</fullName>
    </recommendedName>
</protein>
<dbReference type="Pfam" id="PF00428">
    <property type="entry name" value="Ribosomal_60s"/>
    <property type="match status" value="1"/>
</dbReference>
<dbReference type="GO" id="GO:0005840">
    <property type="term" value="C:ribosome"/>
    <property type="evidence" value="ECO:0007669"/>
    <property type="project" value="UniProtKB-KW"/>
</dbReference>
<evidence type="ECO:0000256" key="4">
    <source>
        <dbReference type="HAMAP-Rule" id="MF_01478"/>
    </source>
</evidence>
<dbReference type="STRING" id="1776334.APZ16_05890"/>
<comment type="subunit">
    <text evidence="4">Part of the 50S ribosomal subunit. Homodimer, it forms part of the ribosomal stalk which helps the ribosome interact with GTP-bound translation factors. Forms a heptameric L10(L12)2(L12)2(L12)2 complex, where L10 forms an elongated spine to which the L12 dimers bind in a sequential fashion.</text>
</comment>
<dbReference type="InterPro" id="IPR022295">
    <property type="entry name" value="Ribosomal_P1_arc"/>
</dbReference>
<feature type="compositionally biased region" description="Basic and acidic residues" evidence="5">
    <location>
        <begin position="73"/>
        <end position="90"/>
    </location>
</feature>
<gene>
    <name evidence="6" type="primary">rpl12p</name>
    <name evidence="4" type="synonym">rpl12</name>
    <name evidence="6" type="ORF">APZ16_05890</name>
</gene>
<dbReference type="NCBIfam" id="TIGR03685">
    <property type="entry name" value="ribo_P1_arch"/>
    <property type="match status" value="1"/>
</dbReference>
<comment type="caution">
    <text evidence="6">The sequence shown here is derived from an EMBL/GenBank/DDBJ whole genome shotgun (WGS) entry which is preliminary data.</text>
</comment>
<dbReference type="FunFam" id="1.10.10.1410:FF:000002">
    <property type="entry name" value="60S acidic ribosomal protein P2"/>
    <property type="match status" value="1"/>
</dbReference>
<dbReference type="InterPro" id="IPR027534">
    <property type="entry name" value="Ribosomal_P1/P2"/>
</dbReference>
<evidence type="ECO:0000313" key="6">
    <source>
        <dbReference type="EMBL" id="KUO40126.1"/>
    </source>
</evidence>
<dbReference type="GO" id="GO:0003735">
    <property type="term" value="F:structural constituent of ribosome"/>
    <property type="evidence" value="ECO:0007669"/>
    <property type="project" value="InterPro"/>
</dbReference>
<evidence type="ECO:0000256" key="3">
    <source>
        <dbReference type="ARBA" id="ARBA00023274"/>
    </source>
</evidence>
<name>A0A147JUD6_HADYE</name>
<organism evidence="6 7">
    <name type="scientific">Hadarchaeum yellowstonense</name>
    <dbReference type="NCBI Taxonomy" id="1776334"/>
    <lineage>
        <taxon>Archaea</taxon>
        <taxon>Methanobacteriati</taxon>
        <taxon>Candidatus Hadarchaeota</taxon>
        <taxon>Candidatus Hadarchaeia</taxon>
        <taxon>Candidatus Hadarchaeales</taxon>
        <taxon>Candidatus Hadarchaeaceae</taxon>
        <taxon>Candidatus Hadarchaeum</taxon>
    </lineage>
</organism>
<keyword evidence="3 4" id="KW-0687">Ribonucleoprotein</keyword>
<proteinExistence type="inferred from homology"/>
<dbReference type="CDD" id="cd05832">
    <property type="entry name" value="Ribosomal_L12p"/>
    <property type="match status" value="1"/>
</dbReference>
<sequence length="100" mass="10466">MEYVHAVLLLHSAKQPVNEENLKKVIAAAGLQVDEARVKAMVAALEGVNIDEAIKSAAVPAVAAPSAPAAPAKPEEKKKEEKVEEKKEEEALAGLGALFG</sequence>
<evidence type="ECO:0000313" key="7">
    <source>
        <dbReference type="Proteomes" id="UP000074294"/>
    </source>
</evidence>
<evidence type="ECO:0000256" key="1">
    <source>
        <dbReference type="ARBA" id="ARBA00005436"/>
    </source>
</evidence>
<feature type="region of interest" description="Disordered" evidence="5">
    <location>
        <begin position="64"/>
        <end position="100"/>
    </location>
</feature>
<comment type="function">
    <text evidence="4">Forms part of the ribosomal stalk, playing a central role in the interaction of the ribosome with GTP-bound translation factors.</text>
</comment>
<dbReference type="EMBL" id="LQMQ01000048">
    <property type="protein sequence ID" value="KUO40126.1"/>
    <property type="molecule type" value="Genomic_DNA"/>
</dbReference>
<dbReference type="GO" id="GO:0006414">
    <property type="term" value="P:translational elongation"/>
    <property type="evidence" value="ECO:0007669"/>
    <property type="project" value="InterPro"/>
</dbReference>
<accession>A0A147JUD6</accession>
<comment type="similarity">
    <text evidence="1 4">Belongs to the eukaryotic ribosomal protein P1/P2 family.</text>
</comment>